<evidence type="ECO:0000313" key="2">
    <source>
        <dbReference type="Proteomes" id="UP000178783"/>
    </source>
</evidence>
<dbReference type="Proteomes" id="UP000178783">
    <property type="component" value="Unassembled WGS sequence"/>
</dbReference>
<sequence length="163" mass="19434">MNLIIKQAQRKFKQLEKKYGDFIFVIADDWRGWRFVYDTGDVRRCQNDCANCRLFNLLKKERPGEFTADLYRGNVRDKKFFGPQNFLNCKTLAQYGQGYVKFIKKIKNPAELREELNLVKNLKIIYARTGNKVQMEKIFKRSIFRQALKQSGGWKKEMIKTFL</sequence>
<comment type="caution">
    <text evidence="1">The sequence shown here is derived from an EMBL/GenBank/DDBJ whole genome shotgun (WGS) entry which is preliminary data.</text>
</comment>
<protein>
    <submittedName>
        <fullName evidence="1">Uncharacterized protein</fullName>
    </submittedName>
</protein>
<name>A0A1F5SDA7_9BACT</name>
<evidence type="ECO:0000313" key="1">
    <source>
        <dbReference type="EMBL" id="OGF24668.1"/>
    </source>
</evidence>
<accession>A0A1F5SDA7</accession>
<reference evidence="1 2" key="1">
    <citation type="journal article" date="2016" name="Nat. Commun.">
        <title>Thousands of microbial genomes shed light on interconnected biogeochemical processes in an aquifer system.</title>
        <authorList>
            <person name="Anantharaman K."/>
            <person name="Brown C.T."/>
            <person name="Hug L.A."/>
            <person name="Sharon I."/>
            <person name="Castelle C.J."/>
            <person name="Probst A.J."/>
            <person name="Thomas B.C."/>
            <person name="Singh A."/>
            <person name="Wilkins M.J."/>
            <person name="Karaoz U."/>
            <person name="Brodie E.L."/>
            <person name="Williams K.H."/>
            <person name="Hubbard S.S."/>
            <person name="Banfield J.F."/>
        </authorList>
    </citation>
    <scope>NUCLEOTIDE SEQUENCE [LARGE SCALE GENOMIC DNA]</scope>
</reference>
<proteinExistence type="predicted"/>
<dbReference type="AlphaFoldDB" id="A0A1F5SDA7"/>
<gene>
    <name evidence="1" type="ORF">A3H66_02310</name>
</gene>
<dbReference type="EMBL" id="MFFW01000003">
    <property type="protein sequence ID" value="OGF24668.1"/>
    <property type="molecule type" value="Genomic_DNA"/>
</dbReference>
<organism evidence="1 2">
    <name type="scientific">Candidatus Falkowbacteria bacterium RIFCSPLOWO2_02_FULL_45_21</name>
    <dbReference type="NCBI Taxonomy" id="1797989"/>
    <lineage>
        <taxon>Bacteria</taxon>
        <taxon>Candidatus Falkowiibacteriota</taxon>
    </lineage>
</organism>